<keyword evidence="1" id="KW-0472">Membrane</keyword>
<gene>
    <name evidence="2" type="ORF">CCE28_05885</name>
</gene>
<dbReference type="OrthoDB" id="4540541at2"/>
<feature type="transmembrane region" description="Helical" evidence="1">
    <location>
        <begin position="206"/>
        <end position="226"/>
    </location>
</feature>
<dbReference type="RefSeq" id="WP_095131919.1">
    <property type="nucleotide sequence ID" value="NZ_NIBG01000003.1"/>
</dbReference>
<evidence type="ECO:0000256" key="1">
    <source>
        <dbReference type="SAM" id="Phobius"/>
    </source>
</evidence>
<keyword evidence="1" id="KW-0812">Transmembrane</keyword>
<keyword evidence="1" id="KW-1133">Transmembrane helix</keyword>
<name>A0A267MLE0_9FIRM</name>
<evidence type="ECO:0000313" key="3">
    <source>
        <dbReference type="Proteomes" id="UP000216024"/>
    </source>
</evidence>
<protein>
    <recommendedName>
        <fullName evidence="4">DUF1361 domain-containing protein</fullName>
    </recommendedName>
</protein>
<dbReference type="EMBL" id="NIBG01000003">
    <property type="protein sequence ID" value="PAB60424.1"/>
    <property type="molecule type" value="Genomic_DNA"/>
</dbReference>
<sequence length="234" mass="26971">MALLDRTIIHKHTKILIGIIFLLSVLGSALVISRVVYSSSITYVYLIWNLLLAWISLIVSLLLAFIYEKRRKGDGNILGFLLGGVWLVFYPNAPYMITDLVHISKINFYKSGGVNTNLNIWFDFLLNLIFISVGFLVGFISLYIVHRLVERRLGKFTGWIYVLGVQFISSYGIYLGRFPRLNSWHIVTDPLSVVRSIIQTLNMETVMFTSMFSIFLILTYIVLYYLTYISVDNR</sequence>
<reference evidence="2 3" key="1">
    <citation type="submission" date="2017-06" db="EMBL/GenBank/DDBJ databases">
        <title>Draft genome sequence of anaerobic fermentative bacterium Anaeromicrobium sediminis DY2726D isolated from West Pacific Ocean sediments.</title>
        <authorList>
            <person name="Zeng X."/>
        </authorList>
    </citation>
    <scope>NUCLEOTIDE SEQUENCE [LARGE SCALE GENOMIC DNA]</scope>
    <source>
        <strain evidence="2 3">DY2726D</strain>
    </source>
</reference>
<dbReference type="InterPro" id="IPR009793">
    <property type="entry name" value="DUF1361"/>
</dbReference>
<keyword evidence="3" id="KW-1185">Reference proteome</keyword>
<proteinExistence type="predicted"/>
<accession>A0A267MLE0</accession>
<feature type="transmembrane region" description="Helical" evidence="1">
    <location>
        <begin position="156"/>
        <end position="174"/>
    </location>
</feature>
<dbReference type="AlphaFoldDB" id="A0A267MLE0"/>
<feature type="transmembrane region" description="Helical" evidence="1">
    <location>
        <begin position="77"/>
        <end position="98"/>
    </location>
</feature>
<feature type="transmembrane region" description="Helical" evidence="1">
    <location>
        <begin position="15"/>
        <end position="37"/>
    </location>
</feature>
<dbReference type="Proteomes" id="UP000216024">
    <property type="component" value="Unassembled WGS sequence"/>
</dbReference>
<feature type="transmembrane region" description="Helical" evidence="1">
    <location>
        <begin position="43"/>
        <end position="65"/>
    </location>
</feature>
<feature type="transmembrane region" description="Helical" evidence="1">
    <location>
        <begin position="118"/>
        <end position="144"/>
    </location>
</feature>
<comment type="caution">
    <text evidence="2">The sequence shown here is derived from an EMBL/GenBank/DDBJ whole genome shotgun (WGS) entry which is preliminary data.</text>
</comment>
<evidence type="ECO:0008006" key="4">
    <source>
        <dbReference type="Google" id="ProtNLM"/>
    </source>
</evidence>
<dbReference type="Pfam" id="PF07099">
    <property type="entry name" value="DUF1361"/>
    <property type="match status" value="1"/>
</dbReference>
<evidence type="ECO:0000313" key="2">
    <source>
        <dbReference type="EMBL" id="PAB60424.1"/>
    </source>
</evidence>
<organism evidence="2 3">
    <name type="scientific">Anaeromicrobium sediminis</name>
    <dbReference type="NCBI Taxonomy" id="1478221"/>
    <lineage>
        <taxon>Bacteria</taxon>
        <taxon>Bacillati</taxon>
        <taxon>Bacillota</taxon>
        <taxon>Clostridia</taxon>
        <taxon>Peptostreptococcales</taxon>
        <taxon>Thermotaleaceae</taxon>
        <taxon>Anaeromicrobium</taxon>
    </lineage>
</organism>